<dbReference type="InterPro" id="IPR037128">
    <property type="entry name" value="Quinolinate_PRibosylTase_N_sf"/>
</dbReference>
<dbReference type="PIRSF" id="PIRSF006250">
    <property type="entry name" value="NadC_ModD"/>
    <property type="match status" value="1"/>
</dbReference>
<feature type="binding site" evidence="13">
    <location>
        <position position="246"/>
    </location>
    <ligand>
        <name>substrate</name>
    </ligand>
</feature>
<keyword evidence="8 12" id="KW-0808">Transferase</keyword>
<dbReference type="InterPro" id="IPR002638">
    <property type="entry name" value="Quinolinate_PRibosylTrfase_C"/>
</dbReference>
<sequence length="329" mass="36894">MIFQLQFFFNEIDLFASFFQRTKPTNFQLHKIYLTLASYKFPIKMISDIQFKNELDILIQNAIREDVGPGDYSSLACIPVSASGKAKLLVKEDGIIAGVAFAKMVFEYVDPNLQIETFIQDGTPVKKGDIVFHVSGSSQSILKSERVVLNSMQRMSAIATKTKEYVRLLEGTTTKILDTRKTTPGFRACEKWAVKIGGGENHRFALYDMIMLKDNHNDFAGGITLAIAKTKAYLKENNLDLKIIVEARNLHEIEEILKSEGVFRILIDNFNFEDTKKAVALIGTKCLTESSGNINENTIRNYAECGVNYISSGALTHSVYNMDLSLKAL</sequence>
<evidence type="ECO:0000256" key="4">
    <source>
        <dbReference type="ARBA" id="ARBA00011218"/>
    </source>
</evidence>
<feature type="binding site" evidence="13">
    <location>
        <position position="203"/>
    </location>
    <ligand>
        <name>substrate</name>
    </ligand>
</feature>
<feature type="binding site" evidence="13">
    <location>
        <begin position="179"/>
        <end position="181"/>
    </location>
    <ligand>
        <name>substrate</name>
    </ligand>
</feature>
<dbReference type="CDD" id="cd01572">
    <property type="entry name" value="QPRTase"/>
    <property type="match status" value="1"/>
</dbReference>
<dbReference type="GO" id="GO:0004514">
    <property type="term" value="F:nicotinate-nucleotide diphosphorylase (carboxylating) activity"/>
    <property type="evidence" value="ECO:0007669"/>
    <property type="project" value="UniProtKB-EC"/>
</dbReference>
<evidence type="ECO:0000256" key="6">
    <source>
        <dbReference type="ARBA" id="ARBA00022642"/>
    </source>
</evidence>
<protein>
    <recommendedName>
        <fullName evidence="11">Probable nicotinate-nucleotide pyrophosphorylase [carboxylating]</fullName>
        <ecNumber evidence="5">2.4.2.19</ecNumber>
    </recommendedName>
    <alternativeName>
        <fullName evidence="9">Quinolinate phosphoribosyltransferase [decarboxylating]</fullName>
    </alternativeName>
</protein>
<dbReference type="SUPFAM" id="SSF54675">
    <property type="entry name" value="Nicotinate/Quinolinate PRTase N-terminal domain-like"/>
    <property type="match status" value="1"/>
</dbReference>
<evidence type="ECO:0000313" key="17">
    <source>
        <dbReference type="Proteomes" id="UP000280091"/>
    </source>
</evidence>
<dbReference type="Gene3D" id="3.20.20.70">
    <property type="entry name" value="Aldolase class I"/>
    <property type="match status" value="1"/>
</dbReference>
<feature type="domain" description="Quinolinate phosphoribosyl transferase C-terminal" evidence="14">
    <location>
        <begin position="158"/>
        <end position="327"/>
    </location>
</feature>
<evidence type="ECO:0000313" key="16">
    <source>
        <dbReference type="EMBL" id="RKS93797.1"/>
    </source>
</evidence>
<organism evidence="16 17">
    <name type="scientific">Flavobacterium limicola</name>
    <dbReference type="NCBI Taxonomy" id="180441"/>
    <lineage>
        <taxon>Bacteria</taxon>
        <taxon>Pseudomonadati</taxon>
        <taxon>Bacteroidota</taxon>
        <taxon>Flavobacteriia</taxon>
        <taxon>Flavobacteriales</taxon>
        <taxon>Flavobacteriaceae</taxon>
        <taxon>Flavobacterium</taxon>
    </lineage>
</organism>
<evidence type="ECO:0000256" key="11">
    <source>
        <dbReference type="ARBA" id="ARBA00069173"/>
    </source>
</evidence>
<dbReference type="EMBL" id="RBXA01000002">
    <property type="protein sequence ID" value="RKS93797.1"/>
    <property type="molecule type" value="Genomic_DNA"/>
</dbReference>
<dbReference type="UniPathway" id="UPA00253">
    <property type="reaction ID" value="UER00331"/>
</dbReference>
<dbReference type="Pfam" id="PF01729">
    <property type="entry name" value="QRPTase_C"/>
    <property type="match status" value="1"/>
</dbReference>
<name>A0A495S1X0_9FLAO</name>
<dbReference type="InterPro" id="IPR027277">
    <property type="entry name" value="NadC/ModD"/>
</dbReference>
<evidence type="ECO:0000256" key="3">
    <source>
        <dbReference type="ARBA" id="ARBA00009400"/>
    </source>
</evidence>
<dbReference type="InterPro" id="IPR013785">
    <property type="entry name" value="Aldolase_TIM"/>
</dbReference>
<dbReference type="PANTHER" id="PTHR32179:SF3">
    <property type="entry name" value="NICOTINATE-NUCLEOTIDE PYROPHOSPHORYLASE [CARBOXYLATING]"/>
    <property type="match status" value="1"/>
</dbReference>
<dbReference type="GO" id="GO:0005737">
    <property type="term" value="C:cytoplasm"/>
    <property type="evidence" value="ECO:0007669"/>
    <property type="project" value="TreeGrafter"/>
</dbReference>
<keyword evidence="7 12" id="KW-0328">Glycosyltransferase</keyword>
<dbReference type="InterPro" id="IPR036068">
    <property type="entry name" value="Nicotinate_pribotase-like_C"/>
</dbReference>
<keyword evidence="17" id="KW-1185">Reference proteome</keyword>
<evidence type="ECO:0000256" key="13">
    <source>
        <dbReference type="PIRSR" id="PIRSR006250-1"/>
    </source>
</evidence>
<dbReference type="InterPro" id="IPR022412">
    <property type="entry name" value="Quinolinate_PRibosylTrfase_N"/>
</dbReference>
<dbReference type="Proteomes" id="UP000280091">
    <property type="component" value="Unassembled WGS sequence"/>
</dbReference>
<feature type="domain" description="Quinolinate phosphoribosyl transferase N-terminal" evidence="15">
    <location>
        <begin position="71"/>
        <end position="156"/>
    </location>
</feature>
<dbReference type="Gene3D" id="3.90.1170.20">
    <property type="entry name" value="Quinolinate phosphoribosyl transferase, N-terminal domain"/>
    <property type="match status" value="1"/>
</dbReference>
<comment type="similarity">
    <text evidence="3 12">Belongs to the NadC/ModD family.</text>
</comment>
<evidence type="ECO:0000259" key="14">
    <source>
        <dbReference type="Pfam" id="PF01729"/>
    </source>
</evidence>
<comment type="pathway">
    <text evidence="2">Cofactor biosynthesis; NAD(+) biosynthesis; nicotinate D-ribonucleotide from quinolinate: step 1/1.</text>
</comment>
<feature type="binding site" evidence="13">
    <location>
        <begin position="312"/>
        <end position="314"/>
    </location>
    <ligand>
        <name>substrate</name>
    </ligand>
</feature>
<feature type="binding site" evidence="13">
    <location>
        <begin position="291"/>
        <end position="293"/>
    </location>
    <ligand>
        <name>substrate</name>
    </ligand>
</feature>
<evidence type="ECO:0000256" key="2">
    <source>
        <dbReference type="ARBA" id="ARBA00004893"/>
    </source>
</evidence>
<feature type="binding site" evidence="13">
    <location>
        <position position="146"/>
    </location>
    <ligand>
        <name>substrate</name>
    </ligand>
</feature>
<evidence type="ECO:0000256" key="5">
    <source>
        <dbReference type="ARBA" id="ARBA00011944"/>
    </source>
</evidence>
<dbReference type="FunFam" id="3.20.20.70:FF:000030">
    <property type="entry name" value="Nicotinate-nucleotide pyrophosphorylase, carboxylating"/>
    <property type="match status" value="1"/>
</dbReference>
<comment type="function">
    <text evidence="1">Involved in the catabolism of quinolinic acid (QA).</text>
</comment>
<feature type="binding site" evidence="13">
    <location>
        <position position="213"/>
    </location>
    <ligand>
        <name>substrate</name>
    </ligand>
</feature>
<gene>
    <name evidence="16" type="ORF">BC952_1641</name>
</gene>
<feature type="binding site" evidence="13">
    <location>
        <position position="268"/>
    </location>
    <ligand>
        <name>substrate</name>
    </ligand>
</feature>
<dbReference type="NCBIfam" id="TIGR00078">
    <property type="entry name" value="nadC"/>
    <property type="match status" value="1"/>
</dbReference>
<evidence type="ECO:0000256" key="12">
    <source>
        <dbReference type="PIRNR" id="PIRNR006250"/>
    </source>
</evidence>
<dbReference type="GO" id="GO:0034213">
    <property type="term" value="P:quinolinate catabolic process"/>
    <property type="evidence" value="ECO:0007669"/>
    <property type="project" value="TreeGrafter"/>
</dbReference>
<dbReference type="EC" id="2.4.2.19" evidence="5"/>
<evidence type="ECO:0000256" key="7">
    <source>
        <dbReference type="ARBA" id="ARBA00022676"/>
    </source>
</evidence>
<dbReference type="InterPro" id="IPR004393">
    <property type="entry name" value="NadC"/>
</dbReference>
<dbReference type="SUPFAM" id="SSF51690">
    <property type="entry name" value="Nicotinate/Quinolinate PRTase C-terminal domain-like"/>
    <property type="match status" value="1"/>
</dbReference>
<reference evidence="16 17" key="1">
    <citation type="submission" date="2018-10" db="EMBL/GenBank/DDBJ databases">
        <title>Genomic Encyclopedia of Archaeal and Bacterial Type Strains, Phase II (KMG-II): from individual species to whole genera.</title>
        <authorList>
            <person name="Goeker M."/>
        </authorList>
    </citation>
    <scope>NUCLEOTIDE SEQUENCE [LARGE SCALE GENOMIC DNA]</scope>
    <source>
        <strain evidence="16 17">DSM 15094</strain>
    </source>
</reference>
<dbReference type="AlphaFoldDB" id="A0A495S1X0"/>
<dbReference type="PANTHER" id="PTHR32179">
    <property type="entry name" value="NICOTINATE-NUCLEOTIDE PYROPHOSPHORYLASE [CARBOXYLATING]"/>
    <property type="match status" value="1"/>
</dbReference>
<comment type="subunit">
    <text evidence="4">Hexamer formed by 3 homodimers.</text>
</comment>
<evidence type="ECO:0000259" key="15">
    <source>
        <dbReference type="Pfam" id="PF02749"/>
    </source>
</evidence>
<accession>A0A495S1X0</accession>
<evidence type="ECO:0000256" key="9">
    <source>
        <dbReference type="ARBA" id="ARBA00033102"/>
    </source>
</evidence>
<dbReference type="FunFam" id="3.90.1170.20:FF:000001">
    <property type="entry name" value="Nicotinate-nucleotide diphosphorylase (Carboxylating)"/>
    <property type="match status" value="1"/>
</dbReference>
<proteinExistence type="inferred from homology"/>
<evidence type="ECO:0000256" key="10">
    <source>
        <dbReference type="ARBA" id="ARBA00047445"/>
    </source>
</evidence>
<dbReference type="Pfam" id="PF02749">
    <property type="entry name" value="QRPTase_N"/>
    <property type="match status" value="1"/>
</dbReference>
<dbReference type="GO" id="GO:0009435">
    <property type="term" value="P:NAD+ biosynthetic process"/>
    <property type="evidence" value="ECO:0007669"/>
    <property type="project" value="UniProtKB-UniPathway"/>
</dbReference>
<keyword evidence="6" id="KW-0662">Pyridine nucleotide biosynthesis</keyword>
<comment type="catalytic activity">
    <reaction evidence="10">
        <text>nicotinate beta-D-ribonucleotide + CO2 + diphosphate = quinolinate + 5-phospho-alpha-D-ribose 1-diphosphate + 2 H(+)</text>
        <dbReference type="Rhea" id="RHEA:12733"/>
        <dbReference type="ChEBI" id="CHEBI:15378"/>
        <dbReference type="ChEBI" id="CHEBI:16526"/>
        <dbReference type="ChEBI" id="CHEBI:29959"/>
        <dbReference type="ChEBI" id="CHEBI:33019"/>
        <dbReference type="ChEBI" id="CHEBI:57502"/>
        <dbReference type="ChEBI" id="CHEBI:58017"/>
        <dbReference type="EC" id="2.4.2.19"/>
    </reaction>
</comment>
<evidence type="ECO:0000256" key="8">
    <source>
        <dbReference type="ARBA" id="ARBA00022679"/>
    </source>
</evidence>
<evidence type="ECO:0000256" key="1">
    <source>
        <dbReference type="ARBA" id="ARBA00003237"/>
    </source>
</evidence>
<comment type="caution">
    <text evidence="16">The sequence shown here is derived from an EMBL/GenBank/DDBJ whole genome shotgun (WGS) entry which is preliminary data.</text>
</comment>